<dbReference type="Proteomes" id="UP001257909">
    <property type="component" value="Unassembled WGS sequence"/>
</dbReference>
<evidence type="ECO:0000313" key="3">
    <source>
        <dbReference type="Proteomes" id="UP001257909"/>
    </source>
</evidence>
<dbReference type="RefSeq" id="WP_310279671.1">
    <property type="nucleotide sequence ID" value="NZ_JAVDWR010000010.1"/>
</dbReference>
<feature type="signal peptide" evidence="1">
    <location>
        <begin position="1"/>
        <end position="20"/>
    </location>
</feature>
<dbReference type="SUPFAM" id="SSF53850">
    <property type="entry name" value="Periplasmic binding protein-like II"/>
    <property type="match status" value="1"/>
</dbReference>
<feature type="chain" id="PRO_5046825054" description="Solute-binding protein family 3/N-terminal domain-containing protein" evidence="1">
    <location>
        <begin position="21"/>
        <end position="299"/>
    </location>
</feature>
<evidence type="ECO:0000313" key="2">
    <source>
        <dbReference type="EMBL" id="MDR7121930.1"/>
    </source>
</evidence>
<proteinExistence type="predicted"/>
<reference evidence="2 3" key="1">
    <citation type="submission" date="2023-07" db="EMBL/GenBank/DDBJ databases">
        <title>Sorghum-associated microbial communities from plants grown in Nebraska, USA.</title>
        <authorList>
            <person name="Schachtman D."/>
        </authorList>
    </citation>
    <scope>NUCLEOTIDE SEQUENCE [LARGE SCALE GENOMIC DNA]</scope>
    <source>
        <strain evidence="2 3">4138</strain>
    </source>
</reference>
<dbReference type="EMBL" id="JAVDWR010000010">
    <property type="protein sequence ID" value="MDR7121930.1"/>
    <property type="molecule type" value="Genomic_DNA"/>
</dbReference>
<organism evidence="2 3">
    <name type="scientific">Rheinheimera soli</name>
    <dbReference type="NCBI Taxonomy" id="443616"/>
    <lineage>
        <taxon>Bacteria</taxon>
        <taxon>Pseudomonadati</taxon>
        <taxon>Pseudomonadota</taxon>
        <taxon>Gammaproteobacteria</taxon>
        <taxon>Chromatiales</taxon>
        <taxon>Chromatiaceae</taxon>
        <taxon>Rheinheimera</taxon>
    </lineage>
</organism>
<comment type="caution">
    <text evidence="2">The sequence shown here is derived from an EMBL/GenBank/DDBJ whole genome shotgun (WGS) entry which is preliminary data.</text>
</comment>
<evidence type="ECO:0000256" key="1">
    <source>
        <dbReference type="SAM" id="SignalP"/>
    </source>
</evidence>
<protein>
    <recommendedName>
        <fullName evidence="4">Solute-binding protein family 3/N-terminal domain-containing protein</fullName>
    </recommendedName>
</protein>
<accession>A0ABU1W2C9</accession>
<keyword evidence="3" id="KW-1185">Reference proteome</keyword>
<name>A0ABU1W2C9_9GAMM</name>
<gene>
    <name evidence="2" type="ORF">J2W69_002887</name>
</gene>
<sequence length="299" mass="34904">MKLFLLTLACAFMCCFETQASSSETPKQVLIPKPRSEFDIGHQYYSSLLTKALTKAAAGRKVPELKTTFIMEQGRALRQLDKGEFLDVFWVGTDLKKEQEFRAIRIPLERGLMGFRKFILHKDSIANFNNIHSLQQLQQFTACQGAFWPDVEIMRNSGLKVEEAPVYENIFKQMVAKRCDYFPRGVHEGVIELKKRHTLYPELLRYDSLMLHYPFTIYFFTHKNNEALALWIEQGLEQMIDDGELLQHMQQHELTRHVFPLQQKTATQWISIKNPLLSPDTPVNNSRYWFQSSDFKSSN</sequence>
<keyword evidence="1" id="KW-0732">Signal</keyword>
<evidence type="ECO:0008006" key="4">
    <source>
        <dbReference type="Google" id="ProtNLM"/>
    </source>
</evidence>